<evidence type="ECO:0000259" key="1">
    <source>
        <dbReference type="PROSITE" id="PS50076"/>
    </source>
</evidence>
<evidence type="ECO:0000313" key="2">
    <source>
        <dbReference type="EMBL" id="KOO21189.1"/>
    </source>
</evidence>
<keyword evidence="3" id="KW-1185">Reference proteome</keyword>
<name>A0A0M0J3N9_9EUKA</name>
<dbReference type="Gene3D" id="1.10.287.110">
    <property type="entry name" value="DnaJ domain"/>
    <property type="match status" value="1"/>
</dbReference>
<dbReference type="SUPFAM" id="SSF46565">
    <property type="entry name" value="Chaperone J-domain"/>
    <property type="match status" value="1"/>
</dbReference>
<dbReference type="PROSITE" id="PS00636">
    <property type="entry name" value="DNAJ_1"/>
    <property type="match status" value="1"/>
</dbReference>
<dbReference type="PROSITE" id="PS50076">
    <property type="entry name" value="DNAJ_2"/>
    <property type="match status" value="1"/>
</dbReference>
<proteinExistence type="predicted"/>
<dbReference type="OrthoDB" id="10250354at2759"/>
<dbReference type="EMBL" id="JWZX01003384">
    <property type="protein sequence ID" value="KOO21189.1"/>
    <property type="molecule type" value="Genomic_DNA"/>
</dbReference>
<dbReference type="SMART" id="SM00271">
    <property type="entry name" value="DnaJ"/>
    <property type="match status" value="1"/>
</dbReference>
<dbReference type="InterPro" id="IPR001623">
    <property type="entry name" value="DnaJ_domain"/>
</dbReference>
<accession>A0A0M0J3N9</accession>
<dbReference type="InterPro" id="IPR050817">
    <property type="entry name" value="DjlA_DnaK_co-chaperone"/>
</dbReference>
<dbReference type="PRINTS" id="PR00625">
    <property type="entry name" value="JDOMAIN"/>
</dbReference>
<dbReference type="InterPro" id="IPR036869">
    <property type="entry name" value="J_dom_sf"/>
</dbReference>
<comment type="caution">
    <text evidence="2">The sequence shown here is derived from an EMBL/GenBank/DDBJ whole genome shotgun (WGS) entry which is preliminary data.</text>
</comment>
<sequence>MKQRSPYDSLGLPPDAGEDDIKRSFRRLALKLHPDKQTGTSEEREIAERQFKEVNAAYSVLSDPERRQRYDQTATLVNSDAQARKLIEAAVESLDAEKQRAACDAQLRQKQLATNEARRRPKGPEREQHVSAAEALLTPACDALKAKYGEKRSASEAFKAKVAEGALPHGAGHVWRVKTAAERSSETVQWTTNTGTDGAVPVVQTHAAAAAA</sequence>
<reference evidence="3" key="1">
    <citation type="journal article" date="2015" name="PLoS Genet.">
        <title>Genome Sequence and Transcriptome Analyses of Chrysochromulina tobin: Metabolic Tools for Enhanced Algal Fitness in the Prominent Order Prymnesiales (Haptophyceae).</title>
        <authorList>
            <person name="Hovde B.T."/>
            <person name="Deodato C.R."/>
            <person name="Hunsperger H.M."/>
            <person name="Ryken S.A."/>
            <person name="Yost W."/>
            <person name="Jha R.K."/>
            <person name="Patterson J."/>
            <person name="Monnat R.J. Jr."/>
            <person name="Barlow S.B."/>
            <person name="Starkenburg S.R."/>
            <person name="Cattolico R.A."/>
        </authorList>
    </citation>
    <scope>NUCLEOTIDE SEQUENCE</scope>
    <source>
        <strain evidence="3">CCMP291</strain>
    </source>
</reference>
<feature type="domain" description="J" evidence="1">
    <location>
        <begin position="5"/>
        <end position="74"/>
    </location>
</feature>
<dbReference type="PANTHER" id="PTHR24074">
    <property type="entry name" value="CO-CHAPERONE PROTEIN DJLA"/>
    <property type="match status" value="1"/>
</dbReference>
<evidence type="ECO:0000313" key="3">
    <source>
        <dbReference type="Proteomes" id="UP000037460"/>
    </source>
</evidence>
<dbReference type="CDD" id="cd06257">
    <property type="entry name" value="DnaJ"/>
    <property type="match status" value="1"/>
</dbReference>
<dbReference type="InterPro" id="IPR018253">
    <property type="entry name" value="DnaJ_domain_CS"/>
</dbReference>
<gene>
    <name evidence="2" type="ORF">Ctob_005947</name>
</gene>
<dbReference type="Proteomes" id="UP000037460">
    <property type="component" value="Unassembled WGS sequence"/>
</dbReference>
<organism evidence="2 3">
    <name type="scientific">Chrysochromulina tobinii</name>
    <dbReference type="NCBI Taxonomy" id="1460289"/>
    <lineage>
        <taxon>Eukaryota</taxon>
        <taxon>Haptista</taxon>
        <taxon>Haptophyta</taxon>
        <taxon>Prymnesiophyceae</taxon>
        <taxon>Prymnesiales</taxon>
        <taxon>Chrysochromulinaceae</taxon>
        <taxon>Chrysochromulina</taxon>
    </lineage>
</organism>
<dbReference type="AlphaFoldDB" id="A0A0M0J3N9"/>
<dbReference type="Pfam" id="PF00226">
    <property type="entry name" value="DnaJ"/>
    <property type="match status" value="1"/>
</dbReference>
<protein>
    <submittedName>
        <fullName evidence="2">Chaperone protein</fullName>
    </submittedName>
</protein>